<evidence type="ECO:0000313" key="3">
    <source>
        <dbReference type="Proteomes" id="UP000185003"/>
    </source>
</evidence>
<dbReference type="SUPFAM" id="SSF56112">
    <property type="entry name" value="Protein kinase-like (PK-like)"/>
    <property type="match status" value="1"/>
</dbReference>
<dbReference type="AlphaFoldDB" id="A0A1N6F126"/>
<gene>
    <name evidence="2" type="ORF">SAMN04488055_1951</name>
</gene>
<evidence type="ECO:0000259" key="1">
    <source>
        <dbReference type="Pfam" id="PF01636"/>
    </source>
</evidence>
<dbReference type="InterPro" id="IPR002575">
    <property type="entry name" value="Aminoglycoside_PTrfase"/>
</dbReference>
<dbReference type="EMBL" id="FSRA01000001">
    <property type="protein sequence ID" value="SIN88985.1"/>
    <property type="molecule type" value="Genomic_DNA"/>
</dbReference>
<accession>A0A1N6F126</accession>
<keyword evidence="2" id="KW-0808">Transferase</keyword>
<keyword evidence="3" id="KW-1185">Reference proteome</keyword>
<evidence type="ECO:0000313" key="2">
    <source>
        <dbReference type="EMBL" id="SIN88985.1"/>
    </source>
</evidence>
<dbReference type="InterPro" id="IPR011009">
    <property type="entry name" value="Kinase-like_dom_sf"/>
</dbReference>
<organism evidence="2 3">
    <name type="scientific">Chitinophaga niabensis</name>
    <dbReference type="NCBI Taxonomy" id="536979"/>
    <lineage>
        <taxon>Bacteria</taxon>
        <taxon>Pseudomonadati</taxon>
        <taxon>Bacteroidota</taxon>
        <taxon>Chitinophagia</taxon>
        <taxon>Chitinophagales</taxon>
        <taxon>Chitinophagaceae</taxon>
        <taxon>Chitinophaga</taxon>
    </lineage>
</organism>
<dbReference type="STRING" id="536979.SAMN04488055_1951"/>
<name>A0A1N6F126_9BACT</name>
<dbReference type="RefSeq" id="WP_074239052.1">
    <property type="nucleotide sequence ID" value="NZ_FSRA01000001.1"/>
</dbReference>
<reference evidence="3" key="1">
    <citation type="submission" date="2016-11" db="EMBL/GenBank/DDBJ databases">
        <authorList>
            <person name="Varghese N."/>
            <person name="Submissions S."/>
        </authorList>
    </citation>
    <scope>NUCLEOTIDE SEQUENCE [LARGE SCALE GENOMIC DNA]</scope>
    <source>
        <strain evidence="3">DSM 24787</strain>
    </source>
</reference>
<feature type="domain" description="Aminoglycoside phosphotransferase" evidence="1">
    <location>
        <begin position="165"/>
        <end position="238"/>
    </location>
</feature>
<sequence>MATPPEYLQHLLEDAMGKRTKQWAVPDCGLSSALRFSVQLEDSSRVFVKAATDEYTEQWLRNEYLVLSSIGGKCMPSVIDWLDKPGVPPILITEDLSDAYWPASHQGVTWREGDVAMLFEGLNALALLKAVPALPALQNRKNSLWSEIAGDPAAFLDLGLCSERWLNKAAEALIKAEKDLDITGDQLVHGDIRSDNVCFAGTGAVFVDWSHAARGNADHDLALLLPALCLEGGPAPYHLMPEGGSEAASGSAVLIQRIISDHLMPQWLKNVFRKLITIELEWAADCLGLEYPDGKHP</sequence>
<dbReference type="GO" id="GO:0016740">
    <property type="term" value="F:transferase activity"/>
    <property type="evidence" value="ECO:0007669"/>
    <property type="project" value="UniProtKB-KW"/>
</dbReference>
<dbReference type="OrthoDB" id="2570531at2"/>
<dbReference type="Proteomes" id="UP000185003">
    <property type="component" value="Unassembled WGS sequence"/>
</dbReference>
<proteinExistence type="predicted"/>
<dbReference type="Gene3D" id="3.90.1200.10">
    <property type="match status" value="1"/>
</dbReference>
<protein>
    <submittedName>
        <fullName evidence="2">Phosphotransferase enzyme family protein</fullName>
    </submittedName>
</protein>
<dbReference type="Pfam" id="PF01636">
    <property type="entry name" value="APH"/>
    <property type="match status" value="1"/>
</dbReference>